<evidence type="ECO:0008006" key="3">
    <source>
        <dbReference type="Google" id="ProtNLM"/>
    </source>
</evidence>
<dbReference type="AlphaFoldDB" id="A0A6S7AWU7"/>
<organism evidence="1 2">
    <name type="scientific">Paraburkholderia ultramafica</name>
    <dbReference type="NCBI Taxonomy" id="1544867"/>
    <lineage>
        <taxon>Bacteria</taxon>
        <taxon>Pseudomonadati</taxon>
        <taxon>Pseudomonadota</taxon>
        <taxon>Betaproteobacteria</taxon>
        <taxon>Burkholderiales</taxon>
        <taxon>Burkholderiaceae</taxon>
        <taxon>Paraburkholderia</taxon>
    </lineage>
</organism>
<proteinExistence type="predicted"/>
<evidence type="ECO:0000313" key="1">
    <source>
        <dbReference type="EMBL" id="CAB3778371.1"/>
    </source>
</evidence>
<sequence length="102" mass="11885">MVTATRRRAAYSIPTNWNPTHSEFMATEEDFLSDALRAVCAIQTLPTKCRLRDDRLAKMAPPMQQSLGNVDELVRKVTVVDWDTINAHRAQWDTRWNRQIER</sequence>
<protein>
    <recommendedName>
        <fullName evidence="3">Spermidine/putrescine transport system substrate-binding protein</fullName>
    </recommendedName>
</protein>
<evidence type="ECO:0000313" key="2">
    <source>
        <dbReference type="Proteomes" id="UP000494365"/>
    </source>
</evidence>
<accession>A0A6S7AWU7</accession>
<keyword evidence="2" id="KW-1185">Reference proteome</keyword>
<gene>
    <name evidence="1" type="ORF">LMG28614_00601</name>
</gene>
<dbReference type="Proteomes" id="UP000494365">
    <property type="component" value="Unassembled WGS sequence"/>
</dbReference>
<name>A0A6S7AWU7_9BURK</name>
<reference evidence="1 2" key="1">
    <citation type="submission" date="2020-04" db="EMBL/GenBank/DDBJ databases">
        <authorList>
            <person name="De Canck E."/>
        </authorList>
    </citation>
    <scope>NUCLEOTIDE SEQUENCE [LARGE SCALE GENOMIC DNA]</scope>
    <source>
        <strain evidence="1 2">LMG 28614</strain>
    </source>
</reference>
<dbReference type="EMBL" id="CADIKK010000002">
    <property type="protein sequence ID" value="CAB3778371.1"/>
    <property type="molecule type" value="Genomic_DNA"/>
</dbReference>